<dbReference type="Proteomes" id="UP000050535">
    <property type="component" value="Unassembled WGS sequence"/>
</dbReference>
<dbReference type="EMBL" id="LGUC01000001">
    <property type="protein sequence ID" value="KPN30787.1"/>
    <property type="molecule type" value="Genomic_DNA"/>
</dbReference>
<accession>A0A0N8HZY3</accession>
<sequence length="38" mass="4494">MSDHDCAVCGNPAIRHEPETDEWLCDEHSKERFRERHG</sequence>
<reference evidence="2" key="1">
    <citation type="submission" date="2013-11" db="EMBL/GenBank/DDBJ databases">
        <authorList>
            <person name="Hoang H.T."/>
            <person name="Killian M.L."/>
            <person name="Madson D.M."/>
            <person name="Arruda P.H.E."/>
            <person name="Sun D."/>
            <person name="Schwartz K.J."/>
            <person name="Yoon K."/>
        </authorList>
    </citation>
    <scope>NUCLEOTIDE SEQUENCE [LARGE SCALE GENOMIC DNA]</scope>
    <source>
        <strain evidence="2">CDK2</strain>
    </source>
</reference>
<gene>
    <name evidence="1" type="ORF">SY89_01527</name>
</gene>
<evidence type="ECO:0000313" key="2">
    <source>
        <dbReference type="Proteomes" id="UP000050535"/>
    </source>
</evidence>
<comment type="caution">
    <text evidence="1">The sequence shown here is derived from an EMBL/GenBank/DDBJ whole genome shotgun (WGS) entry which is preliminary data.</text>
</comment>
<name>A0A0N8HZY3_9EURY</name>
<organism evidence="1 2">
    <name type="scientific">Halolamina pelagica</name>
    <dbReference type="NCBI Taxonomy" id="699431"/>
    <lineage>
        <taxon>Archaea</taxon>
        <taxon>Methanobacteriati</taxon>
        <taxon>Methanobacteriota</taxon>
        <taxon>Stenosarchaea group</taxon>
        <taxon>Halobacteria</taxon>
        <taxon>Halobacteriales</taxon>
        <taxon>Haloferacaceae</taxon>
    </lineage>
</organism>
<evidence type="ECO:0008006" key="3">
    <source>
        <dbReference type="Google" id="ProtNLM"/>
    </source>
</evidence>
<dbReference type="AlphaFoldDB" id="A0A0N8HZY3"/>
<protein>
    <recommendedName>
        <fullName evidence="3">Small CPxCG-related zinc finger protein</fullName>
    </recommendedName>
</protein>
<evidence type="ECO:0000313" key="1">
    <source>
        <dbReference type="EMBL" id="KPN30787.1"/>
    </source>
</evidence>
<proteinExistence type="predicted"/>
<keyword evidence="2" id="KW-1185">Reference proteome</keyword>